<dbReference type="Proteomes" id="UP000663937">
    <property type="component" value="Chromosome"/>
</dbReference>
<reference evidence="10" key="1">
    <citation type="submission" date="2021-03" db="EMBL/GenBank/DDBJ databases">
        <title>Pengzhenrongella sicca gen. nov., sp. nov., a new member of suborder Micrococcineae isolated from High-Arctic tundra soil.</title>
        <authorList>
            <person name="Peng F."/>
        </authorList>
    </citation>
    <scope>NUCLEOTIDE SEQUENCE</scope>
    <source>
        <strain evidence="10">LRZ-2</strain>
    </source>
</reference>
<dbReference type="InterPro" id="IPR006037">
    <property type="entry name" value="RCK_C"/>
</dbReference>
<evidence type="ECO:0000256" key="7">
    <source>
        <dbReference type="ARBA" id="ARBA00023136"/>
    </source>
</evidence>
<dbReference type="InterPro" id="IPR050144">
    <property type="entry name" value="AAE_transporter"/>
</dbReference>
<dbReference type="PANTHER" id="PTHR30445">
    <property type="entry name" value="K(+)_H(+) ANTIPORTER SUBUNIT KHTT"/>
    <property type="match status" value="1"/>
</dbReference>
<dbReference type="GO" id="GO:0005886">
    <property type="term" value="C:plasma membrane"/>
    <property type="evidence" value="ECO:0007669"/>
    <property type="project" value="UniProtKB-SubCell"/>
</dbReference>
<gene>
    <name evidence="10" type="ORF">J4E96_12820</name>
</gene>
<evidence type="ECO:0000256" key="1">
    <source>
        <dbReference type="ARBA" id="ARBA00004651"/>
    </source>
</evidence>
<evidence type="ECO:0000256" key="2">
    <source>
        <dbReference type="ARBA" id="ARBA00009854"/>
    </source>
</evidence>
<dbReference type="InterPro" id="IPR036721">
    <property type="entry name" value="RCK_C_sf"/>
</dbReference>
<feature type="transmembrane region" description="Helical" evidence="8">
    <location>
        <begin position="33"/>
        <end position="52"/>
    </location>
</feature>
<keyword evidence="11" id="KW-1185">Reference proteome</keyword>
<dbReference type="KEGG" id="psic:J4E96_12820"/>
<feature type="transmembrane region" description="Helical" evidence="8">
    <location>
        <begin position="6"/>
        <end position="26"/>
    </location>
</feature>
<dbReference type="InterPro" id="IPR006512">
    <property type="entry name" value="YidE_YbjL"/>
</dbReference>
<feature type="transmembrane region" description="Helical" evidence="8">
    <location>
        <begin position="146"/>
        <end position="168"/>
    </location>
</feature>
<dbReference type="Gene3D" id="3.30.70.1450">
    <property type="entry name" value="Regulator of K+ conductance, C-terminal domain"/>
    <property type="match status" value="1"/>
</dbReference>
<evidence type="ECO:0000256" key="4">
    <source>
        <dbReference type="ARBA" id="ARBA00022475"/>
    </source>
</evidence>
<dbReference type="GO" id="GO:0006813">
    <property type="term" value="P:potassium ion transport"/>
    <property type="evidence" value="ECO:0007669"/>
    <property type="project" value="InterPro"/>
</dbReference>
<evidence type="ECO:0000256" key="6">
    <source>
        <dbReference type="ARBA" id="ARBA00022989"/>
    </source>
</evidence>
<feature type="transmembrane region" description="Helical" evidence="8">
    <location>
        <begin position="375"/>
        <end position="393"/>
    </location>
</feature>
<dbReference type="AlphaFoldDB" id="A0A8A4Z8U0"/>
<feature type="transmembrane region" description="Helical" evidence="8">
    <location>
        <begin position="414"/>
        <end position="437"/>
    </location>
</feature>
<dbReference type="Pfam" id="PF06826">
    <property type="entry name" value="Asp-Al_Ex"/>
    <property type="match status" value="2"/>
</dbReference>
<comment type="similarity">
    <text evidence="2">Belongs to the AAE transporter (TC 2.A.81) family.</text>
</comment>
<feature type="transmembrane region" description="Helical" evidence="8">
    <location>
        <begin position="443"/>
        <end position="465"/>
    </location>
</feature>
<keyword evidence="6 8" id="KW-1133">Transmembrane helix</keyword>
<protein>
    <submittedName>
        <fullName evidence="10">Transporter</fullName>
    </submittedName>
</protein>
<keyword evidence="7 8" id="KW-0472">Membrane</keyword>
<dbReference type="RefSeq" id="WP_227422496.1">
    <property type="nucleotide sequence ID" value="NZ_CP071868.1"/>
</dbReference>
<evidence type="ECO:0000313" key="10">
    <source>
        <dbReference type="EMBL" id="QTE28264.1"/>
    </source>
</evidence>
<dbReference type="SUPFAM" id="SSF116726">
    <property type="entry name" value="TrkA C-terminal domain-like"/>
    <property type="match status" value="1"/>
</dbReference>
<organism evidence="10 11">
    <name type="scientific">Pengzhenrongella sicca</name>
    <dbReference type="NCBI Taxonomy" id="2819238"/>
    <lineage>
        <taxon>Bacteria</taxon>
        <taxon>Bacillati</taxon>
        <taxon>Actinomycetota</taxon>
        <taxon>Actinomycetes</taxon>
        <taxon>Micrococcales</taxon>
        <taxon>Pengzhenrongella</taxon>
    </lineage>
</organism>
<evidence type="ECO:0000256" key="3">
    <source>
        <dbReference type="ARBA" id="ARBA00022448"/>
    </source>
</evidence>
<dbReference type="PANTHER" id="PTHR30445:SF3">
    <property type="entry name" value="TRANSPORT PROTEIN YIDE-RELATED"/>
    <property type="match status" value="1"/>
</dbReference>
<feature type="transmembrane region" description="Helical" evidence="8">
    <location>
        <begin position="92"/>
        <end position="113"/>
    </location>
</feature>
<sequence>MLEILITSPLLAILVVLALGTLIGAIPFGPVRFGAAGALFIGLAVGALDPRLGEGLGLIQSLGLGLFVYTVGLAAGNSFFRDLLRQLPLMGGAALILVVAALGTAALGALLGVSPGLGAGIFAGALTSTPALAAATAGADGSQEPAVGYALAYPVGVTVTILVVAWTVGRTWRARRDVDSAAGSGLIDISVEVDLPGPMSAVPQIRDASVRFSYLARAGRTRVVAVDEELKLGDRIVIVGPKPAVEQAVAHVGHRVDQHLADDRSAVHFRRFILSDPHVAGRSVGELDIPGRFGGIVTRIRRGDLDLLANDDFVLELGDRVRVIVPRDKIPAVSDLFGDSERQVSEVDALSLGVGMAAGLLLGLIAIPLPGGIRFALGAAAGPLVVGMILGRVERTGPLVWVLPKAANLTIRQLGLLLFLAATGLASGQAFAAQAFTPLGLRIGVTAAVVVAGSALLFVALARLIGLSSARAAGALAGFVGQPAILAFANGRTADERVDSGYAAVFALAIIVKILLVQVILAL</sequence>
<evidence type="ECO:0000256" key="8">
    <source>
        <dbReference type="SAM" id="Phobius"/>
    </source>
</evidence>
<accession>A0A8A4Z8U0</accession>
<dbReference type="PROSITE" id="PS51202">
    <property type="entry name" value="RCK_C"/>
    <property type="match status" value="1"/>
</dbReference>
<feature type="transmembrane region" description="Helical" evidence="8">
    <location>
        <begin position="349"/>
        <end position="369"/>
    </location>
</feature>
<dbReference type="NCBIfam" id="TIGR01625">
    <property type="entry name" value="YidE_YbjL_dupl"/>
    <property type="match status" value="2"/>
</dbReference>
<comment type="subcellular location">
    <subcellularLocation>
        <location evidence="1">Cell membrane</location>
        <topology evidence="1">Multi-pass membrane protein</topology>
    </subcellularLocation>
</comment>
<feature type="transmembrane region" description="Helical" evidence="8">
    <location>
        <begin position="58"/>
        <end position="80"/>
    </location>
</feature>
<keyword evidence="5 8" id="KW-0812">Transmembrane</keyword>
<name>A0A8A4Z8U0_9MICO</name>
<evidence type="ECO:0000259" key="9">
    <source>
        <dbReference type="PROSITE" id="PS51202"/>
    </source>
</evidence>
<feature type="domain" description="RCK C-terminal" evidence="9">
    <location>
        <begin position="254"/>
        <end position="339"/>
    </location>
</feature>
<keyword evidence="3" id="KW-0813">Transport</keyword>
<feature type="transmembrane region" description="Helical" evidence="8">
    <location>
        <begin position="501"/>
        <end position="522"/>
    </location>
</feature>
<evidence type="ECO:0000313" key="11">
    <source>
        <dbReference type="Proteomes" id="UP000663937"/>
    </source>
</evidence>
<dbReference type="EMBL" id="CP071868">
    <property type="protein sequence ID" value="QTE28264.1"/>
    <property type="molecule type" value="Genomic_DNA"/>
</dbReference>
<dbReference type="Pfam" id="PF02080">
    <property type="entry name" value="TrkA_C"/>
    <property type="match status" value="1"/>
</dbReference>
<dbReference type="GO" id="GO:0008324">
    <property type="term" value="F:monoatomic cation transmembrane transporter activity"/>
    <property type="evidence" value="ECO:0007669"/>
    <property type="project" value="InterPro"/>
</dbReference>
<keyword evidence="4" id="KW-1003">Cell membrane</keyword>
<proteinExistence type="inferred from homology"/>
<evidence type="ECO:0000256" key="5">
    <source>
        <dbReference type="ARBA" id="ARBA00022692"/>
    </source>
</evidence>